<dbReference type="InterPro" id="IPR003439">
    <property type="entry name" value="ABC_transporter-like_ATP-bd"/>
</dbReference>
<evidence type="ECO:0000256" key="2">
    <source>
        <dbReference type="ARBA" id="ARBA00022840"/>
    </source>
</evidence>
<accession>A0AAW6UB20</accession>
<dbReference type="GO" id="GO:0016887">
    <property type="term" value="F:ATP hydrolysis activity"/>
    <property type="evidence" value="ECO:0007669"/>
    <property type="project" value="InterPro"/>
</dbReference>
<dbReference type="PROSITE" id="PS00211">
    <property type="entry name" value="ABC_TRANSPORTER_1"/>
    <property type="match status" value="1"/>
</dbReference>
<dbReference type="Proteomes" id="UP001431532">
    <property type="component" value="Unassembled WGS sequence"/>
</dbReference>
<evidence type="ECO:0000256" key="1">
    <source>
        <dbReference type="ARBA" id="ARBA00022741"/>
    </source>
</evidence>
<dbReference type="PANTHER" id="PTHR43582:SF2">
    <property type="entry name" value="LINEARMYCIN RESISTANCE ATP-BINDING PROTEIN LNRL"/>
    <property type="match status" value="1"/>
</dbReference>
<dbReference type="RefSeq" id="WP_282840049.1">
    <property type="nucleotide sequence ID" value="NZ_JASCXW010000038.1"/>
</dbReference>
<name>A0AAW6UB20_9MOLU</name>
<protein>
    <submittedName>
        <fullName evidence="4">ABC transporter ATP-binding protein</fullName>
    </submittedName>
</protein>
<evidence type="ECO:0000313" key="5">
    <source>
        <dbReference type="Proteomes" id="UP001431532"/>
    </source>
</evidence>
<gene>
    <name evidence="4" type="ORF">QJ521_08530</name>
</gene>
<dbReference type="Pfam" id="PF00005">
    <property type="entry name" value="ABC_tran"/>
    <property type="match status" value="1"/>
</dbReference>
<keyword evidence="5" id="KW-1185">Reference proteome</keyword>
<proteinExistence type="predicted"/>
<dbReference type="PROSITE" id="PS50893">
    <property type="entry name" value="ABC_TRANSPORTER_2"/>
    <property type="match status" value="1"/>
</dbReference>
<dbReference type="EMBL" id="JASCXW010000038">
    <property type="protein sequence ID" value="MDI6453612.1"/>
    <property type="molecule type" value="Genomic_DNA"/>
</dbReference>
<sequence>MIVKLKDVIKRYQGNRLALDYLDLEIQKGEVVGLLGPNGAGKTTAINAIVGLIDVDEGSIEVFGQKQNGSNRDVRKRIGLVTQEVTVYEDLSAYENLLFFGKLYGLRKENLNRRIQEVAKLIGLEDRLHELPKRYSGGMKRRLNIGCALLHEPELIIMDEPTVGIDPQSRNYILEFVKEIAKNTNTAIIYTSHYIEEVQLISDRVYIIDQGHIIAKGTVKELIEKIKGDQVTLIEVKHPLEESIQKIKGVSGVKEVAIDKNTYQIITEAHVNQLDKILNILASQTIVNIQNQQSNLEDVFLMLTGKTLRDSEV</sequence>
<dbReference type="InterPro" id="IPR003593">
    <property type="entry name" value="AAA+_ATPase"/>
</dbReference>
<dbReference type="Gene3D" id="3.40.50.300">
    <property type="entry name" value="P-loop containing nucleotide triphosphate hydrolases"/>
    <property type="match status" value="1"/>
</dbReference>
<keyword evidence="1" id="KW-0547">Nucleotide-binding</keyword>
<dbReference type="GO" id="GO:0005524">
    <property type="term" value="F:ATP binding"/>
    <property type="evidence" value="ECO:0007669"/>
    <property type="project" value="UniProtKB-KW"/>
</dbReference>
<dbReference type="InterPro" id="IPR027417">
    <property type="entry name" value="P-loop_NTPase"/>
</dbReference>
<feature type="domain" description="ABC transporter" evidence="3">
    <location>
        <begin position="3"/>
        <end position="235"/>
    </location>
</feature>
<dbReference type="InterPro" id="IPR017871">
    <property type="entry name" value="ABC_transporter-like_CS"/>
</dbReference>
<organism evidence="4 5">
    <name type="scientific">Peloplasma aerotolerans</name>
    <dbReference type="NCBI Taxonomy" id="3044389"/>
    <lineage>
        <taxon>Bacteria</taxon>
        <taxon>Bacillati</taxon>
        <taxon>Mycoplasmatota</taxon>
        <taxon>Mollicutes</taxon>
        <taxon>Acholeplasmatales</taxon>
        <taxon>Acholeplasmataceae</taxon>
        <taxon>Peloplasma</taxon>
    </lineage>
</organism>
<dbReference type="PANTHER" id="PTHR43582">
    <property type="entry name" value="LINEARMYCIN RESISTANCE ATP-BINDING PROTEIN LNRL"/>
    <property type="match status" value="1"/>
</dbReference>
<evidence type="ECO:0000259" key="3">
    <source>
        <dbReference type="PROSITE" id="PS50893"/>
    </source>
</evidence>
<dbReference type="SUPFAM" id="SSF52540">
    <property type="entry name" value="P-loop containing nucleoside triphosphate hydrolases"/>
    <property type="match status" value="1"/>
</dbReference>
<dbReference type="AlphaFoldDB" id="A0AAW6UB20"/>
<reference evidence="4" key="1">
    <citation type="submission" date="2023-05" db="EMBL/GenBank/DDBJ databases">
        <title>Mariniplasma microaerophilum sp. nov., a novel anaerobic mollicute isolated from terrestrial mud volcano, Taman Peninsula, Russia.</title>
        <authorList>
            <person name="Khomyakova M.A."/>
            <person name="Merkel A.Y."/>
            <person name="Slobodkin A.I."/>
        </authorList>
    </citation>
    <scope>NUCLEOTIDE SEQUENCE</scope>
    <source>
        <strain evidence="4">M4Ah</strain>
    </source>
</reference>
<dbReference type="SMART" id="SM00382">
    <property type="entry name" value="AAA"/>
    <property type="match status" value="1"/>
</dbReference>
<keyword evidence="2 4" id="KW-0067">ATP-binding</keyword>
<evidence type="ECO:0000313" key="4">
    <source>
        <dbReference type="EMBL" id="MDI6453612.1"/>
    </source>
</evidence>
<comment type="caution">
    <text evidence="4">The sequence shown here is derived from an EMBL/GenBank/DDBJ whole genome shotgun (WGS) entry which is preliminary data.</text>
</comment>